<reference evidence="12" key="1">
    <citation type="submission" date="2016-10" db="EMBL/GenBank/DDBJ databases">
        <authorList>
            <person name="Varghese N."/>
            <person name="Submissions S."/>
        </authorList>
    </citation>
    <scope>NUCLEOTIDE SEQUENCE [LARGE SCALE GENOMIC DNA]</scope>
    <source>
        <strain evidence="12">DSM 1551</strain>
    </source>
</reference>
<evidence type="ECO:0000256" key="7">
    <source>
        <dbReference type="ARBA" id="ARBA00023004"/>
    </source>
</evidence>
<evidence type="ECO:0000313" key="12">
    <source>
        <dbReference type="Proteomes" id="UP000198558"/>
    </source>
</evidence>
<name>A0A1I0FQR2_9FIRM</name>
<accession>A0A1I0FQR2</accession>
<comment type="subcellular location">
    <subcellularLocation>
        <location evidence="1">Cell membrane</location>
        <topology evidence="1">Peripheral membrane protein</topology>
    </subcellularLocation>
</comment>
<keyword evidence="5" id="KW-0547">Nucleotide-binding</keyword>
<dbReference type="SMART" id="SM00382">
    <property type="entry name" value="AAA"/>
    <property type="match status" value="1"/>
</dbReference>
<evidence type="ECO:0000256" key="2">
    <source>
        <dbReference type="ARBA" id="ARBA00022448"/>
    </source>
</evidence>
<dbReference type="InterPro" id="IPR003439">
    <property type="entry name" value="ABC_transporter-like_ATP-bd"/>
</dbReference>
<evidence type="ECO:0000256" key="1">
    <source>
        <dbReference type="ARBA" id="ARBA00004202"/>
    </source>
</evidence>
<dbReference type="GO" id="GO:0005524">
    <property type="term" value="F:ATP binding"/>
    <property type="evidence" value="ECO:0007669"/>
    <property type="project" value="UniProtKB-KW"/>
</dbReference>
<dbReference type="Proteomes" id="UP000198558">
    <property type="component" value="Unassembled WGS sequence"/>
</dbReference>
<dbReference type="PROSITE" id="PS50893">
    <property type="entry name" value="ABC_TRANSPORTER_2"/>
    <property type="match status" value="1"/>
</dbReference>
<dbReference type="InterPro" id="IPR027417">
    <property type="entry name" value="P-loop_NTPase"/>
</dbReference>
<dbReference type="GeneID" id="78288719"/>
<dbReference type="CDD" id="cd03214">
    <property type="entry name" value="ABC_Iron-Siderophores_B12_Hemin"/>
    <property type="match status" value="1"/>
</dbReference>
<dbReference type="AlphaFoldDB" id="A0A1I0FQR2"/>
<dbReference type="RefSeq" id="WP_092354481.1">
    <property type="nucleotide sequence ID" value="NZ_FOIN01000021.1"/>
</dbReference>
<dbReference type="GO" id="GO:0006826">
    <property type="term" value="P:iron ion transport"/>
    <property type="evidence" value="ECO:0007669"/>
    <property type="project" value="UniProtKB-KW"/>
</dbReference>
<keyword evidence="8" id="KW-0406">Ion transport</keyword>
<keyword evidence="3" id="KW-1003">Cell membrane</keyword>
<protein>
    <submittedName>
        <fullName evidence="11">Iron complex transport system ATP-binding protein</fullName>
    </submittedName>
</protein>
<dbReference type="EMBL" id="FOIN01000021">
    <property type="protein sequence ID" value="SET60510.1"/>
    <property type="molecule type" value="Genomic_DNA"/>
</dbReference>
<gene>
    <name evidence="11" type="ORF">SAMN04489758_12136</name>
</gene>
<dbReference type="PANTHER" id="PTHR42771">
    <property type="entry name" value="IRON(3+)-HYDROXAMATE IMPORT ATP-BINDING PROTEIN FHUC"/>
    <property type="match status" value="1"/>
</dbReference>
<dbReference type="Pfam" id="PF00005">
    <property type="entry name" value="ABC_tran"/>
    <property type="match status" value="1"/>
</dbReference>
<evidence type="ECO:0000256" key="3">
    <source>
        <dbReference type="ARBA" id="ARBA00022475"/>
    </source>
</evidence>
<dbReference type="InterPro" id="IPR003593">
    <property type="entry name" value="AAA+_ATPase"/>
</dbReference>
<dbReference type="Gene3D" id="3.40.50.300">
    <property type="entry name" value="P-loop containing nucleotide triphosphate hydrolases"/>
    <property type="match status" value="1"/>
</dbReference>
<evidence type="ECO:0000259" key="10">
    <source>
        <dbReference type="PROSITE" id="PS50893"/>
    </source>
</evidence>
<evidence type="ECO:0000256" key="9">
    <source>
        <dbReference type="ARBA" id="ARBA00023136"/>
    </source>
</evidence>
<evidence type="ECO:0000256" key="5">
    <source>
        <dbReference type="ARBA" id="ARBA00022741"/>
    </source>
</evidence>
<keyword evidence="9" id="KW-0472">Membrane</keyword>
<keyword evidence="12" id="KW-1185">Reference proteome</keyword>
<keyword evidence="4" id="KW-0410">Iron transport</keyword>
<evidence type="ECO:0000256" key="8">
    <source>
        <dbReference type="ARBA" id="ARBA00023065"/>
    </source>
</evidence>
<dbReference type="OrthoDB" id="9799337at2"/>
<evidence type="ECO:0000256" key="6">
    <source>
        <dbReference type="ARBA" id="ARBA00022840"/>
    </source>
</evidence>
<dbReference type="SUPFAM" id="SSF52540">
    <property type="entry name" value="P-loop containing nucleoside triphosphate hydrolases"/>
    <property type="match status" value="1"/>
</dbReference>
<keyword evidence="2" id="KW-0813">Transport</keyword>
<keyword evidence="6 11" id="KW-0067">ATP-binding</keyword>
<evidence type="ECO:0000313" key="11">
    <source>
        <dbReference type="EMBL" id="SET60510.1"/>
    </source>
</evidence>
<sequence>MKELLLVKDFSVYYDSLIVDNVSLTLHENELVGLIGHNGCGKSTMLKGIMGSLKHSGTVTVENRDFMTMQMKQRAQNIAMLTQRIEVVEGISAGELIGLGSYPYLQLNQKINIKKVQQIAKSLQIESLLNKDYSILSEGQKQLVQIARIIMQDTLVLLLDEPDSALDFDNRCMMFKTLQQLIKFKCKSALIVLHNPLYALMYCDRVLLMDKGKIISEIKPQLESCEEITKKIQLIYSNVIIKRDDEYQQYYYLTR</sequence>
<proteinExistence type="predicted"/>
<dbReference type="GO" id="GO:0016887">
    <property type="term" value="F:ATP hydrolysis activity"/>
    <property type="evidence" value="ECO:0007669"/>
    <property type="project" value="InterPro"/>
</dbReference>
<evidence type="ECO:0000256" key="4">
    <source>
        <dbReference type="ARBA" id="ARBA00022496"/>
    </source>
</evidence>
<dbReference type="PANTHER" id="PTHR42771:SF2">
    <property type="entry name" value="IRON(3+)-HYDROXAMATE IMPORT ATP-BINDING PROTEIN FHUC"/>
    <property type="match status" value="1"/>
</dbReference>
<dbReference type="InterPro" id="IPR051535">
    <property type="entry name" value="Siderophore_ABC-ATPase"/>
</dbReference>
<dbReference type="GO" id="GO:0005886">
    <property type="term" value="C:plasma membrane"/>
    <property type="evidence" value="ECO:0007669"/>
    <property type="project" value="UniProtKB-SubCell"/>
</dbReference>
<keyword evidence="7" id="KW-0408">Iron</keyword>
<organism evidence="11 12">
    <name type="scientific">Thomasclavelia cocleata</name>
    <dbReference type="NCBI Taxonomy" id="69824"/>
    <lineage>
        <taxon>Bacteria</taxon>
        <taxon>Bacillati</taxon>
        <taxon>Bacillota</taxon>
        <taxon>Erysipelotrichia</taxon>
        <taxon>Erysipelotrichales</taxon>
        <taxon>Coprobacillaceae</taxon>
        <taxon>Thomasclavelia</taxon>
    </lineage>
</organism>
<feature type="domain" description="ABC transporter" evidence="10">
    <location>
        <begin position="1"/>
        <end position="236"/>
    </location>
</feature>